<sequence length="212" mass="23771">MLSKFTHILPPNPNTPCLQRDLYTLGGVTAIQELSGPKIQWRPGRVDLSESAIPPPTRLPDPTQTTGDFIRSVFGTRYGFNDRELVSLIGVGHSIGRCHANASGFDGPWTFSPTMVTNDFFTLLINEDWEFKKWDGPKQYTDVKTKSLMMLPSDMVFKTDPEFRKLSEEYAKDADKCLSDFAGAFSKLLELGAHFPASVEKFTLDTLDDQDL</sequence>
<accession>A0ACB5TI38</accession>
<dbReference type="EMBL" id="BSXS01007533">
    <property type="protein sequence ID" value="GME89187.1"/>
    <property type="molecule type" value="Genomic_DNA"/>
</dbReference>
<dbReference type="Proteomes" id="UP001165064">
    <property type="component" value="Unassembled WGS sequence"/>
</dbReference>
<evidence type="ECO:0000313" key="1">
    <source>
        <dbReference type="EMBL" id="GME89187.1"/>
    </source>
</evidence>
<protein>
    <submittedName>
        <fullName evidence="1">Unnamed protein product</fullName>
    </submittedName>
</protein>
<gene>
    <name evidence="1" type="ORF">Amon02_000845600</name>
</gene>
<reference evidence="1" key="1">
    <citation type="submission" date="2023-04" db="EMBL/GenBank/DDBJ databases">
        <title>Ambrosiozyma monospora NBRC 10751.</title>
        <authorList>
            <person name="Ichikawa N."/>
            <person name="Sato H."/>
            <person name="Tonouchi N."/>
        </authorList>
    </citation>
    <scope>NUCLEOTIDE SEQUENCE</scope>
    <source>
        <strain evidence="1">NBRC 10751</strain>
    </source>
</reference>
<keyword evidence="2" id="KW-1185">Reference proteome</keyword>
<proteinExistence type="predicted"/>
<comment type="caution">
    <text evidence="1">The sequence shown here is derived from an EMBL/GenBank/DDBJ whole genome shotgun (WGS) entry which is preliminary data.</text>
</comment>
<evidence type="ECO:0000313" key="2">
    <source>
        <dbReference type="Proteomes" id="UP001165064"/>
    </source>
</evidence>
<organism evidence="1 2">
    <name type="scientific">Ambrosiozyma monospora</name>
    <name type="common">Yeast</name>
    <name type="synonym">Endomycopsis monosporus</name>
    <dbReference type="NCBI Taxonomy" id="43982"/>
    <lineage>
        <taxon>Eukaryota</taxon>
        <taxon>Fungi</taxon>
        <taxon>Dikarya</taxon>
        <taxon>Ascomycota</taxon>
        <taxon>Saccharomycotina</taxon>
        <taxon>Pichiomycetes</taxon>
        <taxon>Pichiales</taxon>
        <taxon>Pichiaceae</taxon>
        <taxon>Ambrosiozyma</taxon>
    </lineage>
</organism>
<name>A0ACB5TI38_AMBMO</name>